<name>X1KNV6_9ZZZZ</name>
<feature type="non-terminal residue" evidence="1">
    <location>
        <position position="1"/>
    </location>
</feature>
<accession>X1KNV6</accession>
<protein>
    <submittedName>
        <fullName evidence="1">Uncharacterized protein</fullName>
    </submittedName>
</protein>
<dbReference type="EMBL" id="BARV01001091">
    <property type="protein sequence ID" value="GAH91829.1"/>
    <property type="molecule type" value="Genomic_DNA"/>
</dbReference>
<dbReference type="AlphaFoldDB" id="X1KNV6"/>
<reference evidence="1" key="1">
    <citation type="journal article" date="2014" name="Front. Microbiol.">
        <title>High frequency of phylogenetically diverse reductive dehalogenase-homologous genes in deep subseafloor sedimentary metagenomes.</title>
        <authorList>
            <person name="Kawai M."/>
            <person name="Futagami T."/>
            <person name="Toyoda A."/>
            <person name="Takaki Y."/>
            <person name="Nishi S."/>
            <person name="Hori S."/>
            <person name="Arai W."/>
            <person name="Tsubouchi T."/>
            <person name="Morono Y."/>
            <person name="Uchiyama I."/>
            <person name="Ito T."/>
            <person name="Fujiyama A."/>
            <person name="Inagaki F."/>
            <person name="Takami H."/>
        </authorList>
    </citation>
    <scope>NUCLEOTIDE SEQUENCE</scope>
    <source>
        <strain evidence="1">Expedition CK06-06</strain>
    </source>
</reference>
<sequence length="111" mass="11862">ALDSPSFVSGTINWVSVYASCYGITYHAAKTAIKTGGVAYDGAEVKLGGSTPGSWGSRYAITTYTVNPRTRNPWILAELFDLQAGLSLKGSGEQYAPSCSLVYVRVNYTPQ</sequence>
<proteinExistence type="predicted"/>
<evidence type="ECO:0000313" key="1">
    <source>
        <dbReference type="EMBL" id="GAH91829.1"/>
    </source>
</evidence>
<organism evidence="1">
    <name type="scientific">marine sediment metagenome</name>
    <dbReference type="NCBI Taxonomy" id="412755"/>
    <lineage>
        <taxon>unclassified sequences</taxon>
        <taxon>metagenomes</taxon>
        <taxon>ecological metagenomes</taxon>
    </lineage>
</organism>
<gene>
    <name evidence="1" type="ORF">S06H3_03373</name>
</gene>
<comment type="caution">
    <text evidence="1">The sequence shown here is derived from an EMBL/GenBank/DDBJ whole genome shotgun (WGS) entry which is preliminary data.</text>
</comment>